<comment type="caution">
    <text evidence="1">The sequence shown here is derived from an EMBL/GenBank/DDBJ whole genome shotgun (WGS) entry which is preliminary data.</text>
</comment>
<keyword evidence="2" id="KW-1185">Reference proteome</keyword>
<organism evidence="1 2">
    <name type="scientific">Halovulum marinum</name>
    <dbReference type="NCBI Taxonomy" id="2662447"/>
    <lineage>
        <taxon>Bacteria</taxon>
        <taxon>Pseudomonadati</taxon>
        <taxon>Pseudomonadota</taxon>
        <taxon>Alphaproteobacteria</taxon>
        <taxon>Rhodobacterales</taxon>
        <taxon>Paracoccaceae</taxon>
        <taxon>Halovulum</taxon>
    </lineage>
</organism>
<gene>
    <name evidence="1" type="ORF">GE300_16495</name>
</gene>
<sequence length="68" mass="7627">MSNIKIDTNNLYVTSAEQRREATMELLIVIVELDGAPGLRDLLDGIRNRDEGTYSEICAAADEREDWG</sequence>
<dbReference type="EMBL" id="WIND01000016">
    <property type="protein sequence ID" value="MSU91185.1"/>
    <property type="molecule type" value="Genomic_DNA"/>
</dbReference>
<name>A0A6L5Z501_9RHOB</name>
<accession>A0A6L5Z501</accession>
<dbReference type="Proteomes" id="UP000474957">
    <property type="component" value="Unassembled WGS sequence"/>
</dbReference>
<dbReference type="RefSeq" id="WP_154448074.1">
    <property type="nucleotide sequence ID" value="NZ_WIND01000016.1"/>
</dbReference>
<dbReference type="AlphaFoldDB" id="A0A6L5Z501"/>
<evidence type="ECO:0000313" key="1">
    <source>
        <dbReference type="EMBL" id="MSU91185.1"/>
    </source>
</evidence>
<reference evidence="1 2" key="1">
    <citation type="submission" date="2019-10" db="EMBL/GenBank/DDBJ databases">
        <title>Cognatihalovulum marinum gen. nov. sp. nov., a new member of the family Rhodobacteraceae isolated from deep seawater of the Northwest Indian Ocean.</title>
        <authorList>
            <person name="Ruan C."/>
            <person name="Wang J."/>
            <person name="Zheng X."/>
            <person name="Song L."/>
            <person name="Zhu Y."/>
            <person name="Huang Y."/>
            <person name="Lu Z."/>
            <person name="Du W."/>
            <person name="Huang L."/>
            <person name="Dai X."/>
        </authorList>
    </citation>
    <scope>NUCLEOTIDE SEQUENCE [LARGE SCALE GENOMIC DNA]</scope>
    <source>
        <strain evidence="1 2">2CG4</strain>
    </source>
</reference>
<evidence type="ECO:0000313" key="2">
    <source>
        <dbReference type="Proteomes" id="UP000474957"/>
    </source>
</evidence>
<proteinExistence type="predicted"/>
<protein>
    <submittedName>
        <fullName evidence="1">Uncharacterized protein</fullName>
    </submittedName>
</protein>